<keyword evidence="4" id="KW-1185">Reference proteome</keyword>
<keyword evidence="3" id="KW-0503">Monooxygenase</keyword>
<gene>
    <name evidence="3" type="ORF">LSUB1_G009025</name>
</gene>
<comment type="similarity">
    <text evidence="1">Belongs to the cytochrome P450 family.</text>
</comment>
<evidence type="ECO:0000313" key="3">
    <source>
        <dbReference type="EMBL" id="TVY31296.1"/>
    </source>
</evidence>
<evidence type="ECO:0000256" key="1">
    <source>
        <dbReference type="ARBA" id="ARBA00010617"/>
    </source>
</evidence>
<dbReference type="PANTHER" id="PTHR24305:SF166">
    <property type="entry name" value="CYTOCHROME P450 12A4, MITOCHONDRIAL-RELATED"/>
    <property type="match status" value="1"/>
</dbReference>
<dbReference type="CDD" id="cd11062">
    <property type="entry name" value="CYP58-like"/>
    <property type="match status" value="1"/>
</dbReference>
<sequence>ITSGYNASHQDLSHPTIFHTILDCKLPDHEKRDSRLSDDAQVLTMAGTLTTAWVLEVTTFHLLSNPSILRTLKAELSTAIPSPNDMGAIPLPTLESLPYLNAVMKEGLRLTYGVSCRLARIDPDNSIPFTDKETGKTYTIPPGTPIGMTSVQIHHDESLFPDSWTFRPERWLDPSSKALEKYMVSFTAGSRQCLGINLAYCELYLGMSAIWRVWGSREVRGEDDVGFFELWETGKSDVEIESDAFFADCEEGESGD</sequence>
<organism evidence="3 4">
    <name type="scientific">Lachnellula subtilissima</name>
    <dbReference type="NCBI Taxonomy" id="602034"/>
    <lineage>
        <taxon>Eukaryota</taxon>
        <taxon>Fungi</taxon>
        <taxon>Dikarya</taxon>
        <taxon>Ascomycota</taxon>
        <taxon>Pezizomycotina</taxon>
        <taxon>Leotiomycetes</taxon>
        <taxon>Helotiales</taxon>
        <taxon>Lachnaceae</taxon>
        <taxon>Lachnellula</taxon>
    </lineage>
</organism>
<dbReference type="Pfam" id="PF00067">
    <property type="entry name" value="p450"/>
    <property type="match status" value="1"/>
</dbReference>
<keyword evidence="2" id="KW-0479">Metal-binding</keyword>
<dbReference type="EMBL" id="QGMJ01001744">
    <property type="protein sequence ID" value="TVY31296.1"/>
    <property type="molecule type" value="Genomic_DNA"/>
</dbReference>
<reference evidence="3 4" key="1">
    <citation type="submission" date="2018-05" db="EMBL/GenBank/DDBJ databases">
        <title>Genome sequencing and assembly of the regulated plant pathogen Lachnellula willkommii and related sister species for the development of diagnostic species identification markers.</title>
        <authorList>
            <person name="Giroux E."/>
            <person name="Bilodeau G."/>
        </authorList>
    </citation>
    <scope>NUCLEOTIDE SEQUENCE [LARGE SCALE GENOMIC DNA]</scope>
    <source>
        <strain evidence="3 4">CBS 197.66</strain>
    </source>
</reference>
<accession>A0A8H8RAD1</accession>
<proteinExistence type="inferred from homology"/>
<dbReference type="Proteomes" id="UP000462212">
    <property type="component" value="Unassembled WGS sequence"/>
</dbReference>
<feature type="non-terminal residue" evidence="3">
    <location>
        <position position="256"/>
    </location>
</feature>
<dbReference type="AlphaFoldDB" id="A0A8H8RAD1"/>
<dbReference type="GO" id="GO:0004497">
    <property type="term" value="F:monooxygenase activity"/>
    <property type="evidence" value="ECO:0007669"/>
    <property type="project" value="UniProtKB-KW"/>
</dbReference>
<evidence type="ECO:0000256" key="2">
    <source>
        <dbReference type="PIRSR" id="PIRSR602401-1"/>
    </source>
</evidence>
<comment type="cofactor">
    <cofactor evidence="2">
        <name>heme</name>
        <dbReference type="ChEBI" id="CHEBI:30413"/>
    </cofactor>
</comment>
<dbReference type="PRINTS" id="PR00463">
    <property type="entry name" value="EP450I"/>
</dbReference>
<dbReference type="SUPFAM" id="SSF48264">
    <property type="entry name" value="Cytochrome P450"/>
    <property type="match status" value="1"/>
</dbReference>
<dbReference type="InterPro" id="IPR001128">
    <property type="entry name" value="Cyt_P450"/>
</dbReference>
<dbReference type="GO" id="GO:0005506">
    <property type="term" value="F:iron ion binding"/>
    <property type="evidence" value="ECO:0007669"/>
    <property type="project" value="InterPro"/>
</dbReference>
<dbReference type="PRINTS" id="PR00385">
    <property type="entry name" value="P450"/>
</dbReference>
<dbReference type="InterPro" id="IPR050121">
    <property type="entry name" value="Cytochrome_P450_monoxygenase"/>
</dbReference>
<dbReference type="InterPro" id="IPR002401">
    <property type="entry name" value="Cyt_P450_E_grp-I"/>
</dbReference>
<feature type="binding site" description="axial binding residue" evidence="2">
    <location>
        <position position="193"/>
    </location>
    <ligand>
        <name>heme</name>
        <dbReference type="ChEBI" id="CHEBI:30413"/>
    </ligand>
    <ligandPart>
        <name>Fe</name>
        <dbReference type="ChEBI" id="CHEBI:18248"/>
    </ligandPart>
</feature>
<keyword evidence="2" id="KW-0349">Heme</keyword>
<dbReference type="Gene3D" id="1.10.630.10">
    <property type="entry name" value="Cytochrome P450"/>
    <property type="match status" value="1"/>
</dbReference>
<keyword evidence="3" id="KW-0560">Oxidoreductase</keyword>
<protein>
    <submittedName>
        <fullName evidence="3">Cyrochrome P450 monooxygenase</fullName>
    </submittedName>
</protein>
<comment type="caution">
    <text evidence="3">The sequence shown here is derived from an EMBL/GenBank/DDBJ whole genome shotgun (WGS) entry which is preliminary data.</text>
</comment>
<dbReference type="PANTHER" id="PTHR24305">
    <property type="entry name" value="CYTOCHROME P450"/>
    <property type="match status" value="1"/>
</dbReference>
<evidence type="ECO:0000313" key="4">
    <source>
        <dbReference type="Proteomes" id="UP000462212"/>
    </source>
</evidence>
<dbReference type="OrthoDB" id="3945418at2759"/>
<dbReference type="GO" id="GO:0020037">
    <property type="term" value="F:heme binding"/>
    <property type="evidence" value="ECO:0007669"/>
    <property type="project" value="InterPro"/>
</dbReference>
<name>A0A8H8RAD1_9HELO</name>
<dbReference type="InterPro" id="IPR036396">
    <property type="entry name" value="Cyt_P450_sf"/>
</dbReference>
<dbReference type="GO" id="GO:0016705">
    <property type="term" value="F:oxidoreductase activity, acting on paired donors, with incorporation or reduction of molecular oxygen"/>
    <property type="evidence" value="ECO:0007669"/>
    <property type="project" value="InterPro"/>
</dbReference>
<keyword evidence="2" id="KW-0408">Iron</keyword>
<feature type="non-terminal residue" evidence="3">
    <location>
        <position position="1"/>
    </location>
</feature>